<keyword evidence="2" id="KW-1185">Reference proteome</keyword>
<protein>
    <recommendedName>
        <fullName evidence="3">Avirulence D protein (AvrD)</fullName>
    </recommendedName>
</protein>
<evidence type="ECO:0008006" key="3">
    <source>
        <dbReference type="Google" id="ProtNLM"/>
    </source>
</evidence>
<gene>
    <name evidence="1" type="ORF">FPZ11_14725</name>
</gene>
<dbReference type="EMBL" id="CP042305">
    <property type="protein sequence ID" value="QDZ15858.1"/>
    <property type="molecule type" value="Genomic_DNA"/>
</dbReference>
<name>A0A5B8M542_9MICO</name>
<reference evidence="1 2" key="1">
    <citation type="submission" date="2019-07" db="EMBL/GenBank/DDBJ databases">
        <title>Full genome sequence of Humibacter sp. WJ7-1.</title>
        <authorList>
            <person name="Im W.-T."/>
        </authorList>
    </citation>
    <scope>NUCLEOTIDE SEQUENCE [LARGE SCALE GENOMIC DNA]</scope>
    <source>
        <strain evidence="1 2">WJ7-1</strain>
    </source>
</reference>
<sequence>MRRRQELGLSVFFADIDEILGPSSGRYFGDGYRAVEARVRSIGLGAAGVQAVGDLKYPRNWSSRAGRARTDLHLSSLDAISLSFRLIEAMSNPSLTGHQSVKRLSMRAGSSPSHSITDIDMHAETLGLEPPIFRTSVLPFSMEVELTPGPTNAMGPERSAGSEPDWWRPISSTAVRLHDLTLDASHESLEAQGTWHQSSYRVPGIGSRFPAPSIVDTIASAGALAQALLYSLDGISREQAGNFWLRRATINFSQPPATAAEDEAWRACVSRRSVVTVAESPFVSARVSLVSSSGANMLADVAYARGAGDSP</sequence>
<organism evidence="1 2">
    <name type="scientific">Humibacter ginsenosidimutans</name>
    <dbReference type="NCBI Taxonomy" id="2599293"/>
    <lineage>
        <taxon>Bacteria</taxon>
        <taxon>Bacillati</taxon>
        <taxon>Actinomycetota</taxon>
        <taxon>Actinomycetes</taxon>
        <taxon>Micrococcales</taxon>
        <taxon>Microbacteriaceae</taxon>
        <taxon>Humibacter</taxon>
    </lineage>
</organism>
<dbReference type="InterPro" id="IPR008799">
    <property type="entry name" value="Pseudomon_AvrD"/>
</dbReference>
<accession>A0A5B8M542</accession>
<proteinExistence type="predicted"/>
<evidence type="ECO:0000313" key="2">
    <source>
        <dbReference type="Proteomes" id="UP000320216"/>
    </source>
</evidence>
<dbReference type="AlphaFoldDB" id="A0A5B8M542"/>
<evidence type="ECO:0000313" key="1">
    <source>
        <dbReference type="EMBL" id="QDZ15858.1"/>
    </source>
</evidence>
<dbReference type="Pfam" id="PF05655">
    <property type="entry name" value="AvrD"/>
    <property type="match status" value="2"/>
</dbReference>
<dbReference type="KEGG" id="huw:FPZ11_14725"/>
<dbReference type="OrthoDB" id="4919083at2"/>
<dbReference type="Proteomes" id="UP000320216">
    <property type="component" value="Chromosome"/>
</dbReference>